<dbReference type="HOGENOM" id="CLU_2134104_0_0_1"/>
<dbReference type="EMBL" id="JELW01000121">
    <property type="protein sequence ID" value="EXU94962.1"/>
    <property type="molecule type" value="Genomic_DNA"/>
</dbReference>
<reference evidence="2 3" key="1">
    <citation type="submission" date="2014-02" db="EMBL/GenBank/DDBJ databases">
        <title>The genome sequence of the entomopathogenic fungus Metarhizium robertsii ARSEF 2575.</title>
        <authorList>
            <person name="Giuliano Garisto Donzelli B."/>
            <person name="Roe B.A."/>
            <person name="Macmil S.L."/>
            <person name="Krasnoff S.B."/>
            <person name="Gibson D.M."/>
        </authorList>
    </citation>
    <scope>NUCLEOTIDE SEQUENCE [LARGE SCALE GENOMIC DNA]</scope>
    <source>
        <strain evidence="2 3">ARSEF 2575</strain>
    </source>
</reference>
<name>A0A0A1UMN6_9HYPO</name>
<proteinExistence type="predicted"/>
<dbReference type="AlphaFoldDB" id="A0A0A1UMN6"/>
<evidence type="ECO:0000313" key="3">
    <source>
        <dbReference type="Proteomes" id="UP000030151"/>
    </source>
</evidence>
<protein>
    <submittedName>
        <fullName evidence="2">Uncharacterized protein</fullName>
    </submittedName>
</protein>
<evidence type="ECO:0000256" key="1">
    <source>
        <dbReference type="SAM" id="MobiDB-lite"/>
    </source>
</evidence>
<feature type="compositionally biased region" description="Basic and acidic residues" evidence="1">
    <location>
        <begin position="70"/>
        <end position="93"/>
    </location>
</feature>
<evidence type="ECO:0000313" key="2">
    <source>
        <dbReference type="EMBL" id="EXU94962.1"/>
    </source>
</evidence>
<accession>A0A0A1UMN6</accession>
<organism evidence="2 3">
    <name type="scientific">Metarhizium robertsii</name>
    <dbReference type="NCBI Taxonomy" id="568076"/>
    <lineage>
        <taxon>Eukaryota</taxon>
        <taxon>Fungi</taxon>
        <taxon>Dikarya</taxon>
        <taxon>Ascomycota</taxon>
        <taxon>Pezizomycotina</taxon>
        <taxon>Sordariomycetes</taxon>
        <taxon>Hypocreomycetidae</taxon>
        <taxon>Hypocreales</taxon>
        <taxon>Clavicipitaceae</taxon>
        <taxon>Metarhizium</taxon>
    </lineage>
</organism>
<comment type="caution">
    <text evidence="2">The sequence shown here is derived from an EMBL/GenBank/DDBJ whole genome shotgun (WGS) entry which is preliminary data.</text>
</comment>
<dbReference type="Proteomes" id="UP000030151">
    <property type="component" value="Unassembled WGS sequence"/>
</dbReference>
<feature type="region of interest" description="Disordered" evidence="1">
    <location>
        <begin position="1"/>
        <end position="37"/>
    </location>
</feature>
<feature type="region of interest" description="Disordered" evidence="1">
    <location>
        <begin position="51"/>
        <end position="113"/>
    </location>
</feature>
<sequence length="113" mass="12835">MAAMGSYGKPDEEGPESSFSTKNQALDQALNEQKEFDHKLRQRLREQKRQIVESSMVGTGLDDITQVRVSQEKAGTKHDARRSIEAQESRRVTSEANECQDYHRTPPKQITDS</sequence>
<feature type="compositionally biased region" description="Polar residues" evidence="1">
    <location>
        <begin position="17"/>
        <end position="26"/>
    </location>
</feature>
<gene>
    <name evidence="2" type="ORF">X797_011960</name>
</gene>